<keyword evidence="2" id="KW-0813">Transport</keyword>
<name>A0A7C9PJS9_9BURK</name>
<evidence type="ECO:0000313" key="6">
    <source>
        <dbReference type="EMBL" id="NDY93668.1"/>
    </source>
</evidence>
<proteinExistence type="inferred from homology"/>
<dbReference type="Gene3D" id="3.40.50.2300">
    <property type="match status" value="2"/>
</dbReference>
<dbReference type="GO" id="GO:0006865">
    <property type="term" value="P:amino acid transport"/>
    <property type="evidence" value="ECO:0007669"/>
    <property type="project" value="UniProtKB-KW"/>
</dbReference>
<sequence>MLPPIAFDRPPVTTAKGLPRRTALACALTLPWLARAVQAQEAAPSWRLGQTIDLSGPLADLGRAIHHGARACFEAVNAKGGVDGKPLELIAKDDAYDLKRSEPLADELLADRSLLALFGCFGTPMVESLLPKAEKAGVPVFAPYSGALSVRRGNPRSVVHVRASYADEVGRIIEHLATIGTRRIVVAHQANSFGKEVADAAAVSLEAHKFKALGVASVKNDASDAEAAASQLMAKEPEAVLVGLAGKPALAFIKAAKAHRKGVRVYALSVMGAAATVQGLGPDGVGVAVSQVVPLPTQTVTPIVRDFHAAWKALGTDLPASHTALEGYINARVFVEALKAAGRGAGRTSLMDALWRLRRLDLGGMDLRFAEPGQSASRYVELTIIGRDGRFVR</sequence>
<comment type="similarity">
    <text evidence="1">Belongs to the leucine-binding protein family.</text>
</comment>
<gene>
    <name evidence="6" type="ORF">G3A44_20975</name>
</gene>
<dbReference type="Pfam" id="PF13458">
    <property type="entry name" value="Peripla_BP_6"/>
    <property type="match status" value="1"/>
</dbReference>
<dbReference type="InterPro" id="IPR000709">
    <property type="entry name" value="Leu_Ile_Val-bd"/>
</dbReference>
<protein>
    <submittedName>
        <fullName evidence="6">ABC transporter substrate-binding protein</fullName>
    </submittedName>
</protein>
<evidence type="ECO:0000313" key="7">
    <source>
        <dbReference type="Proteomes" id="UP000484255"/>
    </source>
</evidence>
<keyword evidence="7" id="KW-1185">Reference proteome</keyword>
<comment type="caution">
    <text evidence="6">The sequence shown here is derived from an EMBL/GenBank/DDBJ whole genome shotgun (WGS) entry which is preliminary data.</text>
</comment>
<evidence type="ECO:0000259" key="5">
    <source>
        <dbReference type="Pfam" id="PF13458"/>
    </source>
</evidence>
<organism evidence="6 7">
    <name type="scientific">Ideonella livida</name>
    <dbReference type="NCBI Taxonomy" id="2707176"/>
    <lineage>
        <taxon>Bacteria</taxon>
        <taxon>Pseudomonadati</taxon>
        <taxon>Pseudomonadota</taxon>
        <taxon>Betaproteobacteria</taxon>
        <taxon>Burkholderiales</taxon>
        <taxon>Sphaerotilaceae</taxon>
        <taxon>Ideonella</taxon>
    </lineage>
</organism>
<dbReference type="PANTHER" id="PTHR47235">
    <property type="entry name" value="BLR6548 PROTEIN"/>
    <property type="match status" value="1"/>
</dbReference>
<keyword evidence="3" id="KW-0732">Signal</keyword>
<dbReference type="AlphaFoldDB" id="A0A7C9PJS9"/>
<evidence type="ECO:0000256" key="3">
    <source>
        <dbReference type="ARBA" id="ARBA00022729"/>
    </source>
</evidence>
<feature type="domain" description="Leucine-binding protein" evidence="5">
    <location>
        <begin position="46"/>
        <end position="379"/>
    </location>
</feature>
<dbReference type="InterPro" id="IPR028082">
    <property type="entry name" value="Peripla_BP_I"/>
</dbReference>
<evidence type="ECO:0000256" key="2">
    <source>
        <dbReference type="ARBA" id="ARBA00022448"/>
    </source>
</evidence>
<dbReference type="SUPFAM" id="SSF53822">
    <property type="entry name" value="Periplasmic binding protein-like I"/>
    <property type="match status" value="1"/>
</dbReference>
<dbReference type="CDD" id="cd06326">
    <property type="entry name" value="PBP1_ABC_ligand_binding-like"/>
    <property type="match status" value="1"/>
</dbReference>
<reference evidence="6 7" key="1">
    <citation type="submission" date="2020-02" db="EMBL/GenBank/DDBJ databases">
        <title>Ideonella bacterium strain TBM-1.</title>
        <authorList>
            <person name="Chen W.-M."/>
        </authorList>
    </citation>
    <scope>NUCLEOTIDE SEQUENCE [LARGE SCALE GENOMIC DNA]</scope>
    <source>
        <strain evidence="6 7">TBM-1</strain>
    </source>
</reference>
<dbReference type="PRINTS" id="PR00337">
    <property type="entry name" value="LEUILEVALBP"/>
</dbReference>
<dbReference type="InterPro" id="IPR028081">
    <property type="entry name" value="Leu-bd"/>
</dbReference>
<dbReference type="Proteomes" id="UP000484255">
    <property type="component" value="Unassembled WGS sequence"/>
</dbReference>
<dbReference type="PANTHER" id="PTHR47235:SF1">
    <property type="entry name" value="BLR6548 PROTEIN"/>
    <property type="match status" value="1"/>
</dbReference>
<evidence type="ECO:0000256" key="4">
    <source>
        <dbReference type="ARBA" id="ARBA00022970"/>
    </source>
</evidence>
<dbReference type="EMBL" id="JAAGOH010000043">
    <property type="protein sequence ID" value="NDY93668.1"/>
    <property type="molecule type" value="Genomic_DNA"/>
</dbReference>
<accession>A0A7C9PJS9</accession>
<keyword evidence="4" id="KW-0029">Amino-acid transport</keyword>
<evidence type="ECO:0000256" key="1">
    <source>
        <dbReference type="ARBA" id="ARBA00010062"/>
    </source>
</evidence>